<dbReference type="PANTHER" id="PTHR42879:SF6">
    <property type="entry name" value="NADPH-DEPENDENT REDUCTASE BACG"/>
    <property type="match status" value="1"/>
</dbReference>
<sequence length="263" mass="27847">MDFGINGRRALLAGASAGMGRQCAIALAREGADLHISARTESRLLATAEEIARTTGARVVPVVADHSTAAGRETLLAACPEPEITVITSSPPRITEDPLAIESAEWAQAIDTGFLGPLELMREVVGGMKERGFGRIVNIATIGVKSGLDQRVLSGAPKAALVNYAASIARPMSRFNIAINTILPGMFETPGMKKMFIDLAEKNGTTYAAEYDNWRLGTQGNATGRFGDPEDVGALCAFLCSRYASYIVGQSIVIDGGKVRTVF</sequence>
<dbReference type="Pfam" id="PF13561">
    <property type="entry name" value="adh_short_C2"/>
    <property type="match status" value="1"/>
</dbReference>
<keyword evidence="3" id="KW-1185">Reference proteome</keyword>
<evidence type="ECO:0000256" key="1">
    <source>
        <dbReference type="ARBA" id="ARBA00006484"/>
    </source>
</evidence>
<evidence type="ECO:0000313" key="3">
    <source>
        <dbReference type="Proteomes" id="UP000529637"/>
    </source>
</evidence>
<dbReference type="SUPFAM" id="SSF51735">
    <property type="entry name" value="NAD(P)-binding Rossmann-fold domains"/>
    <property type="match status" value="1"/>
</dbReference>
<dbReference type="InterPro" id="IPR050259">
    <property type="entry name" value="SDR"/>
</dbReference>
<accession>A0A7Y6TY35</accession>
<dbReference type="PRINTS" id="PR00081">
    <property type="entry name" value="GDHRDH"/>
</dbReference>
<dbReference type="Proteomes" id="UP000529637">
    <property type="component" value="Unassembled WGS sequence"/>
</dbReference>
<evidence type="ECO:0000313" key="2">
    <source>
        <dbReference type="EMBL" id="NUZ07686.1"/>
    </source>
</evidence>
<name>A0A7Y6TY35_9BURK</name>
<dbReference type="EMBL" id="JABWMJ010000009">
    <property type="protein sequence ID" value="NUZ07686.1"/>
    <property type="molecule type" value="Genomic_DNA"/>
</dbReference>
<dbReference type="RefSeq" id="WP_176070538.1">
    <property type="nucleotide sequence ID" value="NZ_JABWMJ010000009.1"/>
</dbReference>
<reference evidence="2 3" key="1">
    <citation type="submission" date="2020-06" db="EMBL/GenBank/DDBJ databases">
        <title>Schlegella sp. ID0723 isolated from air conditioner.</title>
        <authorList>
            <person name="Kim D.Y."/>
            <person name="Kim D.-U."/>
        </authorList>
    </citation>
    <scope>NUCLEOTIDE SEQUENCE [LARGE SCALE GENOMIC DNA]</scope>
    <source>
        <strain evidence="2 3">ID0723</strain>
    </source>
</reference>
<gene>
    <name evidence="2" type="ORF">HQN59_18135</name>
</gene>
<proteinExistence type="inferred from homology"/>
<comment type="similarity">
    <text evidence="1">Belongs to the short-chain dehydrogenases/reductases (SDR) family.</text>
</comment>
<dbReference type="PANTHER" id="PTHR42879">
    <property type="entry name" value="3-OXOACYL-(ACYL-CARRIER-PROTEIN) REDUCTASE"/>
    <property type="match status" value="1"/>
</dbReference>
<dbReference type="Gene3D" id="3.40.50.720">
    <property type="entry name" value="NAD(P)-binding Rossmann-like Domain"/>
    <property type="match status" value="1"/>
</dbReference>
<dbReference type="InterPro" id="IPR002347">
    <property type="entry name" value="SDR_fam"/>
</dbReference>
<organism evidence="2 3">
    <name type="scientific">Piscinibacter koreensis</name>
    <dbReference type="NCBI Taxonomy" id="2742824"/>
    <lineage>
        <taxon>Bacteria</taxon>
        <taxon>Pseudomonadati</taxon>
        <taxon>Pseudomonadota</taxon>
        <taxon>Betaproteobacteria</taxon>
        <taxon>Burkholderiales</taxon>
        <taxon>Sphaerotilaceae</taxon>
        <taxon>Piscinibacter</taxon>
    </lineage>
</organism>
<dbReference type="AlphaFoldDB" id="A0A7Y6TY35"/>
<comment type="caution">
    <text evidence="2">The sequence shown here is derived from an EMBL/GenBank/DDBJ whole genome shotgun (WGS) entry which is preliminary data.</text>
</comment>
<dbReference type="InterPro" id="IPR036291">
    <property type="entry name" value="NAD(P)-bd_dom_sf"/>
</dbReference>
<protein>
    <submittedName>
        <fullName evidence="2">SDR family oxidoreductase</fullName>
    </submittedName>
</protein>